<evidence type="ECO:0000256" key="3">
    <source>
        <dbReference type="ARBA" id="ARBA00022598"/>
    </source>
</evidence>
<keyword evidence="5 11" id="KW-0547">Nucleotide-binding</keyword>
<dbReference type="SUPFAM" id="SSF56037">
    <property type="entry name" value="PheT/TilS domain"/>
    <property type="match status" value="1"/>
</dbReference>
<dbReference type="PROSITE" id="PS51447">
    <property type="entry name" value="FDX_ACB"/>
    <property type="match status" value="1"/>
</dbReference>
<keyword evidence="7 11" id="KW-0460">Magnesium</keyword>
<comment type="subunit">
    <text evidence="2 11">Tetramer of two alpha and two beta subunits.</text>
</comment>
<proteinExistence type="inferred from homology"/>
<sequence>MNILVPYSWLKEHLSTKATPDQMAEALSLCSQSVEKINRVGNDAVFEIEITTNRPDCLSIYGIARELAAVLPRFNHQAQLKAMPELTTKIPVVKKSLPLKVTLQAPSLCPRFTALIFDQVKYRPSPKVIQDRLRKAGIRALNNIVDISNYLMLELGQPMHTFDYDKIKQARMIMRAAKPGEKVVTLDDQTRILSPGTIIIEDGDGRIVDLCGIMGGQNSAVDQTTRRVLLFIQSYDPRQIRRSCQQMACRTDAAQRFEKGVEPEGVMPAMKKAVVMFRTLCGAKVASRLTDIYPHPIQAKTVVVSTAKINQLLGIPIKIGEAQKTLNHLGFATKVSRQQISATVPYWRHDDINLPEDLIEEIARVYGYHNLPSVLPSGPLPLTITDPSFTWENQIKQALKYWGWTETVNYSLVSQQLIKQAGWQPDQCLKISNPLSLDWVWLRPSLLPSLTAAANQNQPDQVIRFFEMAHVYHPSESAGKAKLPEENLRLAGLINRPRFYQVKGVAEAILTEMGIKAEFRPLPGAKQAGQILINNQLIGTLGKTQDRMAFFDLDFSQLVKLASRQKQYHPAAKTPPVIEDLTFIVPPQTPLGELTKVVKAVDPLIKEVSLVDTFQNNFTFRLYYQAPQKNLSRRDVAKIRNKIILQVEKIFQAKLRS</sequence>
<keyword evidence="6 11" id="KW-0067">ATP-binding</keyword>
<dbReference type="GO" id="GO:0004826">
    <property type="term" value="F:phenylalanine-tRNA ligase activity"/>
    <property type="evidence" value="ECO:0007669"/>
    <property type="project" value="UniProtKB-UniRule"/>
</dbReference>
<evidence type="ECO:0000259" key="13">
    <source>
        <dbReference type="PROSITE" id="PS51483"/>
    </source>
</evidence>
<evidence type="ECO:0000256" key="7">
    <source>
        <dbReference type="ARBA" id="ARBA00022842"/>
    </source>
</evidence>
<dbReference type="HAMAP" id="MF_00283">
    <property type="entry name" value="Phe_tRNA_synth_beta1"/>
    <property type="match status" value="1"/>
</dbReference>
<comment type="catalytic activity">
    <reaction evidence="10 11">
        <text>tRNA(Phe) + L-phenylalanine + ATP = L-phenylalanyl-tRNA(Phe) + AMP + diphosphate + H(+)</text>
        <dbReference type="Rhea" id="RHEA:19413"/>
        <dbReference type="Rhea" id="RHEA-COMP:9668"/>
        <dbReference type="Rhea" id="RHEA-COMP:9699"/>
        <dbReference type="ChEBI" id="CHEBI:15378"/>
        <dbReference type="ChEBI" id="CHEBI:30616"/>
        <dbReference type="ChEBI" id="CHEBI:33019"/>
        <dbReference type="ChEBI" id="CHEBI:58095"/>
        <dbReference type="ChEBI" id="CHEBI:78442"/>
        <dbReference type="ChEBI" id="CHEBI:78531"/>
        <dbReference type="ChEBI" id="CHEBI:456215"/>
        <dbReference type="EC" id="6.1.1.20"/>
    </reaction>
</comment>
<dbReference type="EMBL" id="PFEM01000023">
    <property type="protein sequence ID" value="PJE70097.1"/>
    <property type="molecule type" value="Genomic_DNA"/>
</dbReference>
<dbReference type="Gene3D" id="3.30.56.10">
    <property type="match status" value="2"/>
</dbReference>
<comment type="cofactor">
    <cofactor evidence="11">
        <name>Mg(2+)</name>
        <dbReference type="ChEBI" id="CHEBI:18420"/>
    </cofactor>
    <text evidence="11">Binds 2 magnesium ions per tetramer.</text>
</comment>
<comment type="similarity">
    <text evidence="1 11">Belongs to the phenylalanyl-tRNA synthetase beta subunit family. Type 1 subfamily.</text>
</comment>
<dbReference type="PROSITE" id="PS51483">
    <property type="entry name" value="B5"/>
    <property type="match status" value="1"/>
</dbReference>
<dbReference type="NCBIfam" id="TIGR00472">
    <property type="entry name" value="pheT_bact"/>
    <property type="match status" value="1"/>
</dbReference>
<dbReference type="GO" id="GO:0006432">
    <property type="term" value="P:phenylalanyl-tRNA aminoacylation"/>
    <property type="evidence" value="ECO:0007669"/>
    <property type="project" value="UniProtKB-UniRule"/>
</dbReference>
<evidence type="ECO:0000256" key="9">
    <source>
        <dbReference type="ARBA" id="ARBA00023146"/>
    </source>
</evidence>
<dbReference type="GO" id="GO:0005524">
    <property type="term" value="F:ATP binding"/>
    <property type="evidence" value="ECO:0007669"/>
    <property type="project" value="UniProtKB-UniRule"/>
</dbReference>
<feature type="domain" description="FDX-ACB" evidence="12">
    <location>
        <begin position="572"/>
        <end position="656"/>
    </location>
</feature>
<dbReference type="SUPFAM" id="SSF54991">
    <property type="entry name" value="Anticodon-binding domain of PheRS"/>
    <property type="match status" value="1"/>
</dbReference>
<dbReference type="PANTHER" id="PTHR10947">
    <property type="entry name" value="PHENYLALANYL-TRNA SYNTHETASE BETA CHAIN AND LEUCINE-RICH REPEAT-CONTAINING PROTEIN 47"/>
    <property type="match status" value="1"/>
</dbReference>
<dbReference type="EC" id="6.1.1.20" evidence="11"/>
<dbReference type="InterPro" id="IPR045060">
    <property type="entry name" value="Phe-tRNA-ligase_IIc_bsu"/>
</dbReference>
<evidence type="ECO:0000313" key="14">
    <source>
        <dbReference type="EMBL" id="PJE70097.1"/>
    </source>
</evidence>
<keyword evidence="8 11" id="KW-0648">Protein biosynthesis</keyword>
<dbReference type="InterPro" id="IPR005147">
    <property type="entry name" value="tRNA_synthase_B5-dom"/>
</dbReference>
<evidence type="ECO:0000256" key="5">
    <source>
        <dbReference type="ARBA" id="ARBA00022741"/>
    </source>
</evidence>
<dbReference type="Gene3D" id="3.50.40.10">
    <property type="entry name" value="Phenylalanyl-trna Synthetase, Chain B, domain 3"/>
    <property type="match status" value="1"/>
</dbReference>
<keyword evidence="3 11" id="KW-0436">Ligase</keyword>
<dbReference type="GO" id="GO:0009328">
    <property type="term" value="C:phenylalanine-tRNA ligase complex"/>
    <property type="evidence" value="ECO:0007669"/>
    <property type="project" value="TreeGrafter"/>
</dbReference>
<dbReference type="SMART" id="SM00873">
    <property type="entry name" value="B3_4"/>
    <property type="match status" value="1"/>
</dbReference>
<keyword evidence="9 11" id="KW-0030">Aminoacyl-tRNA synthetase</keyword>
<keyword evidence="11" id="KW-0963">Cytoplasm</keyword>
<keyword evidence="4 11" id="KW-0479">Metal-binding</keyword>
<evidence type="ECO:0000256" key="4">
    <source>
        <dbReference type="ARBA" id="ARBA00022723"/>
    </source>
</evidence>
<dbReference type="InterPro" id="IPR036690">
    <property type="entry name" value="Fdx_antiC-bd_sf"/>
</dbReference>
<dbReference type="Pfam" id="PF03484">
    <property type="entry name" value="B5"/>
    <property type="match status" value="1"/>
</dbReference>
<evidence type="ECO:0000313" key="15">
    <source>
        <dbReference type="Proteomes" id="UP000231579"/>
    </source>
</evidence>
<dbReference type="AlphaFoldDB" id="A0A2M8L7B8"/>
<evidence type="ECO:0000256" key="11">
    <source>
        <dbReference type="HAMAP-Rule" id="MF_00283"/>
    </source>
</evidence>
<dbReference type="SUPFAM" id="SSF55681">
    <property type="entry name" value="Class II aaRS and biotin synthetases"/>
    <property type="match status" value="1"/>
</dbReference>
<comment type="caution">
    <text evidence="14">The sequence shown here is derived from an EMBL/GenBank/DDBJ whole genome shotgun (WGS) entry which is preliminary data.</text>
</comment>
<dbReference type="InterPro" id="IPR005146">
    <property type="entry name" value="B3/B4_tRNA-bd"/>
</dbReference>
<dbReference type="InterPro" id="IPR004532">
    <property type="entry name" value="Phe-tRNA-ligase_IIc_bsu_bact"/>
</dbReference>
<dbReference type="SMART" id="SM00896">
    <property type="entry name" value="FDX-ACB"/>
    <property type="match status" value="1"/>
</dbReference>
<dbReference type="SMART" id="SM00874">
    <property type="entry name" value="B5"/>
    <property type="match status" value="1"/>
</dbReference>
<dbReference type="PANTHER" id="PTHR10947:SF0">
    <property type="entry name" value="PHENYLALANINE--TRNA LIGASE BETA SUBUNIT"/>
    <property type="match status" value="1"/>
</dbReference>
<dbReference type="InterPro" id="IPR005121">
    <property type="entry name" value="Fdx_antiC-bd"/>
</dbReference>
<dbReference type="Gene3D" id="3.30.930.10">
    <property type="entry name" value="Bira Bifunctional Protein, Domain 2"/>
    <property type="match status" value="1"/>
</dbReference>
<evidence type="ECO:0000256" key="1">
    <source>
        <dbReference type="ARBA" id="ARBA00008653"/>
    </source>
</evidence>
<dbReference type="InterPro" id="IPR020825">
    <property type="entry name" value="Phe-tRNA_synthase-like_B3/B4"/>
</dbReference>
<dbReference type="Proteomes" id="UP000231579">
    <property type="component" value="Unassembled WGS sequence"/>
</dbReference>
<evidence type="ECO:0000256" key="10">
    <source>
        <dbReference type="ARBA" id="ARBA00049255"/>
    </source>
</evidence>
<evidence type="ECO:0000256" key="8">
    <source>
        <dbReference type="ARBA" id="ARBA00022917"/>
    </source>
</evidence>
<reference evidence="15" key="1">
    <citation type="submission" date="2017-09" db="EMBL/GenBank/DDBJ databases">
        <title>Depth-based differentiation of microbial function through sediment-hosted aquifers and enrichment of novel symbionts in the deep terrestrial subsurface.</title>
        <authorList>
            <person name="Probst A.J."/>
            <person name="Ladd B."/>
            <person name="Jarett J.K."/>
            <person name="Geller-Mcgrath D.E."/>
            <person name="Sieber C.M.K."/>
            <person name="Emerson J.B."/>
            <person name="Anantharaman K."/>
            <person name="Thomas B.C."/>
            <person name="Malmstrom R."/>
            <person name="Stieglmeier M."/>
            <person name="Klingl A."/>
            <person name="Woyke T."/>
            <person name="Ryan C.M."/>
            <person name="Banfield J.F."/>
        </authorList>
    </citation>
    <scope>NUCLEOTIDE SEQUENCE [LARGE SCALE GENOMIC DNA]</scope>
</reference>
<dbReference type="GO" id="GO:0000287">
    <property type="term" value="F:magnesium ion binding"/>
    <property type="evidence" value="ECO:0007669"/>
    <property type="project" value="UniProtKB-UniRule"/>
</dbReference>
<feature type="binding site" evidence="11">
    <location>
        <position position="357"/>
    </location>
    <ligand>
        <name>Mg(2+)</name>
        <dbReference type="ChEBI" id="CHEBI:18420"/>
        <note>shared with alpha subunit</note>
    </ligand>
</feature>
<accession>A0A2M8L7B8</accession>
<feature type="binding site" evidence="11">
    <location>
        <position position="361"/>
    </location>
    <ligand>
        <name>Mg(2+)</name>
        <dbReference type="ChEBI" id="CHEBI:18420"/>
        <note>shared with alpha subunit</note>
    </ligand>
</feature>
<dbReference type="Pfam" id="PF03483">
    <property type="entry name" value="B3_4"/>
    <property type="match status" value="1"/>
</dbReference>
<feature type="binding site" evidence="11">
    <location>
        <position position="360"/>
    </location>
    <ligand>
        <name>Mg(2+)</name>
        <dbReference type="ChEBI" id="CHEBI:18420"/>
        <note>shared with alpha subunit</note>
    </ligand>
</feature>
<evidence type="ECO:0000256" key="6">
    <source>
        <dbReference type="ARBA" id="ARBA00022840"/>
    </source>
</evidence>
<feature type="domain" description="B5" evidence="13">
    <location>
        <begin position="297"/>
        <end position="373"/>
    </location>
</feature>
<dbReference type="Pfam" id="PF03147">
    <property type="entry name" value="FDX-ACB"/>
    <property type="match status" value="1"/>
</dbReference>
<dbReference type="InterPro" id="IPR009061">
    <property type="entry name" value="DNA-bd_dom_put_sf"/>
</dbReference>
<dbReference type="InterPro" id="IPR045864">
    <property type="entry name" value="aa-tRNA-synth_II/BPL/LPL"/>
</dbReference>
<organism evidence="14 15">
    <name type="scientific">Candidatus Shapirobacteria bacterium CG10_big_fil_rev_8_21_14_0_10_48_15</name>
    <dbReference type="NCBI Taxonomy" id="1974484"/>
    <lineage>
        <taxon>Bacteria</taxon>
        <taxon>Candidatus Shapironibacteriota</taxon>
    </lineage>
</organism>
<dbReference type="Gene3D" id="3.30.70.380">
    <property type="entry name" value="Ferrodoxin-fold anticodon-binding domain"/>
    <property type="match status" value="1"/>
</dbReference>
<evidence type="ECO:0000259" key="12">
    <source>
        <dbReference type="PROSITE" id="PS51447"/>
    </source>
</evidence>
<gene>
    <name evidence="11 14" type="primary">pheT</name>
    <name evidence="14" type="ORF">COU97_01565</name>
</gene>
<protein>
    <recommendedName>
        <fullName evidence="11">Phenylalanine--tRNA ligase beta subunit</fullName>
        <ecNumber evidence="11">6.1.1.20</ecNumber>
    </recommendedName>
    <alternativeName>
        <fullName evidence="11">Phenylalanyl-tRNA synthetase beta subunit</fullName>
        <shortName evidence="11">PheRS</shortName>
    </alternativeName>
</protein>
<dbReference type="SUPFAM" id="SSF46955">
    <property type="entry name" value="Putative DNA-binding domain"/>
    <property type="match status" value="2"/>
</dbReference>
<comment type="subcellular location">
    <subcellularLocation>
        <location evidence="11">Cytoplasm</location>
    </subcellularLocation>
</comment>
<dbReference type="GO" id="GO:0003723">
    <property type="term" value="F:RNA binding"/>
    <property type="evidence" value="ECO:0007669"/>
    <property type="project" value="InterPro"/>
</dbReference>
<name>A0A2M8L7B8_9BACT</name>
<evidence type="ECO:0000256" key="2">
    <source>
        <dbReference type="ARBA" id="ARBA00011209"/>
    </source>
</evidence>
<dbReference type="InterPro" id="IPR041616">
    <property type="entry name" value="PheRS_beta_core"/>
</dbReference>
<dbReference type="Pfam" id="PF17759">
    <property type="entry name" value="tRNA_synthFbeta"/>
    <property type="match status" value="1"/>
</dbReference>
<feature type="binding site" evidence="11">
    <location>
        <position position="351"/>
    </location>
    <ligand>
        <name>Mg(2+)</name>
        <dbReference type="ChEBI" id="CHEBI:18420"/>
        <note>shared with alpha subunit</note>
    </ligand>
</feature>